<evidence type="ECO:0000313" key="2">
    <source>
        <dbReference type="Proteomes" id="UP000288805"/>
    </source>
</evidence>
<reference evidence="1 2" key="1">
    <citation type="journal article" date="2018" name="PLoS Genet.">
        <title>Population sequencing reveals clonal diversity and ancestral inbreeding in the grapevine cultivar Chardonnay.</title>
        <authorList>
            <person name="Roach M.J."/>
            <person name="Johnson D.L."/>
            <person name="Bohlmann J."/>
            <person name="van Vuuren H.J."/>
            <person name="Jones S.J."/>
            <person name="Pretorius I.S."/>
            <person name="Schmidt S.A."/>
            <person name="Borneman A.R."/>
        </authorList>
    </citation>
    <scope>NUCLEOTIDE SEQUENCE [LARGE SCALE GENOMIC DNA]</scope>
    <source>
        <strain evidence="2">cv. Chardonnay</strain>
        <tissue evidence="1">Leaf</tissue>
    </source>
</reference>
<evidence type="ECO:0000313" key="1">
    <source>
        <dbReference type="EMBL" id="RVW21837.1"/>
    </source>
</evidence>
<sequence>MSESVQGVHEGCLVADLPTYPAAMFLGDSDGESMSLRLVDDEMEKVRGFAKESAVPFRERLKIMAGVVNPDDLNLSPAERKRQKSIQLISSKSVSQDAMAQRPEELPEQALCCVRLNKIDFVNHGQIPTLVTDD</sequence>
<gene>
    <name evidence="1" type="ORF">CK203_108579</name>
</gene>
<comment type="caution">
    <text evidence="1">The sequence shown here is derived from an EMBL/GenBank/DDBJ whole genome shotgun (WGS) entry which is preliminary data.</text>
</comment>
<dbReference type="AlphaFoldDB" id="A0A438CF50"/>
<dbReference type="EMBL" id="QGNW01002265">
    <property type="protein sequence ID" value="RVW21837.1"/>
    <property type="molecule type" value="Genomic_DNA"/>
</dbReference>
<name>A0A438CF50_VITVI</name>
<dbReference type="PANTHER" id="PTHR31558">
    <property type="entry name" value="CW14 PROTEIN"/>
    <property type="match status" value="1"/>
</dbReference>
<dbReference type="Proteomes" id="UP000288805">
    <property type="component" value="Unassembled WGS sequence"/>
</dbReference>
<organism evidence="1 2">
    <name type="scientific">Vitis vinifera</name>
    <name type="common">Grape</name>
    <dbReference type="NCBI Taxonomy" id="29760"/>
    <lineage>
        <taxon>Eukaryota</taxon>
        <taxon>Viridiplantae</taxon>
        <taxon>Streptophyta</taxon>
        <taxon>Embryophyta</taxon>
        <taxon>Tracheophyta</taxon>
        <taxon>Spermatophyta</taxon>
        <taxon>Magnoliopsida</taxon>
        <taxon>eudicotyledons</taxon>
        <taxon>Gunneridae</taxon>
        <taxon>Pentapetalae</taxon>
        <taxon>rosids</taxon>
        <taxon>Vitales</taxon>
        <taxon>Vitaceae</taxon>
        <taxon>Viteae</taxon>
        <taxon>Vitis</taxon>
    </lineage>
</organism>
<proteinExistence type="predicted"/>
<dbReference type="PANTHER" id="PTHR31558:SF40">
    <property type="entry name" value="EXPRESSED PROTEIN"/>
    <property type="match status" value="1"/>
</dbReference>
<protein>
    <submittedName>
        <fullName evidence="1">Uncharacterized protein</fullName>
    </submittedName>
</protein>
<accession>A0A438CF50</accession>